<evidence type="ECO:0000256" key="2">
    <source>
        <dbReference type="ARBA" id="ARBA00022801"/>
    </source>
</evidence>
<accession>A0AAX1NBR6</accession>
<feature type="chain" id="PRO_5043477640" evidence="3">
    <location>
        <begin position="20"/>
        <end position="308"/>
    </location>
</feature>
<keyword evidence="5" id="KW-1185">Reference proteome</keyword>
<keyword evidence="1 3" id="KW-0732">Signal</keyword>
<organism evidence="4 5">
    <name type="scientific">Flammeovirga yaeyamensis</name>
    <dbReference type="NCBI Taxonomy" id="367791"/>
    <lineage>
        <taxon>Bacteria</taxon>
        <taxon>Pseudomonadati</taxon>
        <taxon>Bacteroidota</taxon>
        <taxon>Cytophagia</taxon>
        <taxon>Cytophagales</taxon>
        <taxon>Flammeovirgaceae</taxon>
        <taxon>Flammeovirga</taxon>
    </lineage>
</organism>
<dbReference type="Gene3D" id="3.40.50.1820">
    <property type="entry name" value="alpha/beta hydrolase"/>
    <property type="match status" value="1"/>
</dbReference>
<dbReference type="GO" id="GO:0005576">
    <property type="term" value="C:extracellular region"/>
    <property type="evidence" value="ECO:0007669"/>
    <property type="project" value="InterPro"/>
</dbReference>
<evidence type="ECO:0000256" key="1">
    <source>
        <dbReference type="ARBA" id="ARBA00022729"/>
    </source>
</evidence>
<gene>
    <name evidence="4" type="ORF">KMW28_20980</name>
</gene>
<dbReference type="InterPro" id="IPR050955">
    <property type="entry name" value="Plant_Biomass_Hydrol_Est"/>
</dbReference>
<dbReference type="EMBL" id="CP076133">
    <property type="protein sequence ID" value="QWG04900.1"/>
    <property type="molecule type" value="Genomic_DNA"/>
</dbReference>
<dbReference type="RefSeq" id="WP_169662400.1">
    <property type="nucleotide sequence ID" value="NZ_CP076133.1"/>
</dbReference>
<dbReference type="PANTHER" id="PTHR43037">
    <property type="entry name" value="UNNAMED PRODUCT-RELATED"/>
    <property type="match status" value="1"/>
</dbReference>
<dbReference type="PANTHER" id="PTHR43037:SF1">
    <property type="entry name" value="BLL1128 PROTEIN"/>
    <property type="match status" value="1"/>
</dbReference>
<dbReference type="GO" id="GO:0016787">
    <property type="term" value="F:hydrolase activity"/>
    <property type="evidence" value="ECO:0007669"/>
    <property type="project" value="UniProtKB-KW"/>
</dbReference>
<protein>
    <submittedName>
        <fullName evidence="4">PHB depolymerase family esterase</fullName>
    </submittedName>
</protein>
<evidence type="ECO:0000313" key="4">
    <source>
        <dbReference type="EMBL" id="QWG04900.1"/>
    </source>
</evidence>
<dbReference type="KEGG" id="fya:KMW28_20980"/>
<reference evidence="4 5" key="1">
    <citation type="submission" date="2021-05" db="EMBL/GenBank/DDBJ databases">
        <title>Comparative genomic studies on the polysaccharide-degrading batcterial strains of the Flammeovirga genus.</title>
        <authorList>
            <person name="Zewei F."/>
            <person name="Zheng Z."/>
            <person name="Yu L."/>
            <person name="Ruyue G."/>
            <person name="Yanhong M."/>
            <person name="Yuanyuan C."/>
            <person name="Jingyan G."/>
            <person name="Wenjun H."/>
        </authorList>
    </citation>
    <scope>NUCLEOTIDE SEQUENCE [LARGE SCALE GENOMIC DNA]</scope>
    <source>
        <strain evidence="4 5">NBRC:100898</strain>
    </source>
</reference>
<dbReference type="SUPFAM" id="SSF53474">
    <property type="entry name" value="alpha/beta-Hydrolases"/>
    <property type="match status" value="1"/>
</dbReference>
<dbReference type="AlphaFoldDB" id="A0AAX1NBR6"/>
<feature type="signal peptide" evidence="3">
    <location>
        <begin position="1"/>
        <end position="19"/>
    </location>
</feature>
<dbReference type="NCBIfam" id="TIGR01840">
    <property type="entry name" value="esterase_phb"/>
    <property type="match status" value="1"/>
</dbReference>
<dbReference type="Proteomes" id="UP000678679">
    <property type="component" value="Chromosome 2"/>
</dbReference>
<evidence type="ECO:0000256" key="3">
    <source>
        <dbReference type="SAM" id="SignalP"/>
    </source>
</evidence>
<dbReference type="Pfam" id="PF10503">
    <property type="entry name" value="Esterase_PHB"/>
    <property type="match status" value="1"/>
</dbReference>
<dbReference type="InterPro" id="IPR010126">
    <property type="entry name" value="Esterase_phb"/>
</dbReference>
<dbReference type="InterPro" id="IPR029058">
    <property type="entry name" value="AB_hydrolase_fold"/>
</dbReference>
<proteinExistence type="predicted"/>
<name>A0AAX1NBR6_9BACT</name>
<sequence>MKYLFLSFLLMIIINTIEAQQMQKIEDFGTNQGELDMYFYQPNGSDNEELPLLVVLHGCGQNAKEYAKYSGWNVLANQSKFRVIYPQQKLENQQYGCFNWYNKEDVTKGSGEVQSITEMVDFIKKNYPTSKVYINGLSAGGVMANAMIHNYPELFDAGCIIAGIPFTDGVGMAKALELMQKSTINWTQDVLTSTQKPDMMIIHGNRDKVVNVSNAEQLLLQFFHFYQLDPMRMELHSSSKKINDQYTVQVSKYQSENLLIQKVIMDGLDHGLPMDHLPNNESYKYYLQTGYNSTLEIGKFFGLVEVEE</sequence>
<keyword evidence="2" id="KW-0378">Hydrolase</keyword>
<evidence type="ECO:0000313" key="5">
    <source>
        <dbReference type="Proteomes" id="UP000678679"/>
    </source>
</evidence>